<dbReference type="InterPro" id="IPR012338">
    <property type="entry name" value="Beta-lactam/transpept-like"/>
</dbReference>
<feature type="signal peptide" evidence="2">
    <location>
        <begin position="1"/>
        <end position="21"/>
    </location>
</feature>
<feature type="domain" description="Beta-lactamase-related" evidence="3">
    <location>
        <begin position="38"/>
        <end position="351"/>
    </location>
</feature>
<feature type="transmembrane region" description="Helical" evidence="1">
    <location>
        <begin position="524"/>
        <end position="543"/>
    </location>
</feature>
<name>A0A7W7B4W1_9SPHN</name>
<evidence type="ECO:0000313" key="4">
    <source>
        <dbReference type="EMBL" id="MBB4633150.1"/>
    </source>
</evidence>
<keyword evidence="5" id="KW-1185">Reference proteome</keyword>
<keyword evidence="1" id="KW-0812">Transmembrane</keyword>
<dbReference type="EMBL" id="JACHNZ010000035">
    <property type="protein sequence ID" value="MBB4633150.1"/>
    <property type="molecule type" value="Genomic_DNA"/>
</dbReference>
<evidence type="ECO:0000259" key="3">
    <source>
        <dbReference type="Pfam" id="PF00144"/>
    </source>
</evidence>
<keyword evidence="2" id="KW-0732">Signal</keyword>
<feature type="chain" id="PRO_5031552056" evidence="2">
    <location>
        <begin position="22"/>
        <end position="659"/>
    </location>
</feature>
<keyword evidence="1" id="KW-1133">Transmembrane helix</keyword>
<reference evidence="4 5" key="1">
    <citation type="submission" date="2020-08" db="EMBL/GenBank/DDBJ databases">
        <title>Genomic Encyclopedia of Type Strains, Phase IV (KMG-IV): sequencing the most valuable type-strain genomes for metagenomic binning, comparative biology and taxonomic classification.</title>
        <authorList>
            <person name="Goeker M."/>
        </authorList>
    </citation>
    <scope>NUCLEOTIDE SEQUENCE [LARGE SCALE GENOMIC DNA]</scope>
    <source>
        <strain evidence="4 5">DSM 17328</strain>
    </source>
</reference>
<accession>A0A7W7B4W1</accession>
<keyword evidence="1" id="KW-0472">Membrane</keyword>
<gene>
    <name evidence="4" type="ORF">GGQ98_002780</name>
</gene>
<dbReference type="Gene3D" id="3.40.710.10">
    <property type="entry name" value="DD-peptidase/beta-lactamase superfamily"/>
    <property type="match status" value="1"/>
</dbReference>
<dbReference type="AlphaFoldDB" id="A0A7W7B4W1"/>
<evidence type="ECO:0000256" key="2">
    <source>
        <dbReference type="SAM" id="SignalP"/>
    </source>
</evidence>
<dbReference type="Proteomes" id="UP000566324">
    <property type="component" value="Unassembled WGS sequence"/>
</dbReference>
<dbReference type="PANTHER" id="PTHR46825">
    <property type="entry name" value="D-ALANYL-D-ALANINE-CARBOXYPEPTIDASE/ENDOPEPTIDASE AMPH"/>
    <property type="match status" value="1"/>
</dbReference>
<dbReference type="Pfam" id="PF00144">
    <property type="entry name" value="Beta-lactamase"/>
    <property type="match status" value="1"/>
</dbReference>
<feature type="transmembrane region" description="Helical" evidence="1">
    <location>
        <begin position="592"/>
        <end position="614"/>
    </location>
</feature>
<dbReference type="SUPFAM" id="SSF56601">
    <property type="entry name" value="beta-lactamase/transpeptidase-like"/>
    <property type="match status" value="1"/>
</dbReference>
<sequence length="659" mass="70693">MRLWAAILMLFAMVATTTVAAAEKRSDEASVAQWADPLFARALAERRLSGAVLSVSSGGETVFARGYGWADAASTRTFNAERTRVRIGSATKTFGAVAIAQLIERGLIGSLDDPANLYLRRIKLPEYEGREITIRELATHRGGFANRTFGIASDAPYTPMLSPDALRQQAVPIVRKPGARAVYSNYSTAILGIIVEDLTNVPIAEFMRANIFEPLGMANTEMAYGGTPPRGLGKPYGYLPNGTAQPVTFMGIHPFFAPVGAIVSTAPDMTRYMNALLAGARGEATPLGLSPARFAELLDRHAGNHPAVLGFGTVFMTLDWGSTRGIGHGGDWPGFHSIFWIFPEQNVGLFFSLMAEMPSVDPVASLFSGGGAPDPDRPVEMPLSNIGVFSSFMQHFHGDGVPLAGKAETAIPVADLAGSYRHEYRAYGTIMEFLDLLNAADAVMRVEPVEGGLMIGGKGPYRAVAPNVYWHAQSAPSVSGGFTASPVWAFSRDPADGSISLNPRFAIDPFVRVGLLQNPATHAAMLPVLLLSGVSGFAALFWRARRMVAGRTTRIAAVLSAVIVVLIGLALLTFWTGRPLIEDFLLGLEARFLALAGLGTLLAAACAVLLYGFVRNLVALATRRQPFLIFEHLHLLLLSLCAIGWIALLAMFNMIGFRL</sequence>
<feature type="transmembrane region" description="Helical" evidence="1">
    <location>
        <begin position="635"/>
        <end position="657"/>
    </location>
</feature>
<proteinExistence type="predicted"/>
<comment type="caution">
    <text evidence="4">The sequence shown here is derived from an EMBL/GenBank/DDBJ whole genome shotgun (WGS) entry which is preliminary data.</text>
</comment>
<organism evidence="4 5">
    <name type="scientific">Sphingosinicella soli</name>
    <dbReference type="NCBI Taxonomy" id="333708"/>
    <lineage>
        <taxon>Bacteria</taxon>
        <taxon>Pseudomonadati</taxon>
        <taxon>Pseudomonadota</taxon>
        <taxon>Alphaproteobacteria</taxon>
        <taxon>Sphingomonadales</taxon>
        <taxon>Sphingosinicellaceae</taxon>
        <taxon>Sphingosinicella</taxon>
    </lineage>
</organism>
<dbReference type="InterPro" id="IPR001466">
    <property type="entry name" value="Beta-lactam-related"/>
</dbReference>
<dbReference type="InterPro" id="IPR050491">
    <property type="entry name" value="AmpC-like"/>
</dbReference>
<dbReference type="RefSeq" id="WP_184070497.1">
    <property type="nucleotide sequence ID" value="NZ_JACHNZ010000035.1"/>
</dbReference>
<dbReference type="PANTHER" id="PTHR46825:SF9">
    <property type="entry name" value="BETA-LACTAMASE-RELATED DOMAIN-CONTAINING PROTEIN"/>
    <property type="match status" value="1"/>
</dbReference>
<evidence type="ECO:0000313" key="5">
    <source>
        <dbReference type="Proteomes" id="UP000566324"/>
    </source>
</evidence>
<protein>
    <submittedName>
        <fullName evidence="4">CubicO group peptidase (Beta-lactamase class C family)</fullName>
    </submittedName>
</protein>
<feature type="transmembrane region" description="Helical" evidence="1">
    <location>
        <begin position="555"/>
        <end position="577"/>
    </location>
</feature>
<evidence type="ECO:0000256" key="1">
    <source>
        <dbReference type="SAM" id="Phobius"/>
    </source>
</evidence>